<name>A0A7N2LZT7_QUELO</name>
<protein>
    <recommendedName>
        <fullName evidence="7">WAT1-related protein</fullName>
    </recommendedName>
</protein>
<feature type="transmembrane region" description="Helical" evidence="4">
    <location>
        <begin position="91"/>
        <end position="108"/>
    </location>
</feature>
<evidence type="ECO:0000256" key="4">
    <source>
        <dbReference type="SAM" id="Phobius"/>
    </source>
</evidence>
<evidence type="ECO:0000313" key="5">
    <source>
        <dbReference type="EnsemblPlants" id="QL06p034684:mrna"/>
    </source>
</evidence>
<dbReference type="GO" id="GO:0022857">
    <property type="term" value="F:transmembrane transporter activity"/>
    <property type="evidence" value="ECO:0007669"/>
    <property type="project" value="InterPro"/>
</dbReference>
<evidence type="ECO:0000256" key="1">
    <source>
        <dbReference type="ARBA" id="ARBA00022692"/>
    </source>
</evidence>
<sequence>MGSKFPVFEILHIRSYIHLCLLLRRTTQLYLSYSTLPLPEAVLTFANRMGVVPERTKLHLAMIVCQLGFAGNHIILKIALNMGISLLVFPVYRNIVALVALVPFAYFLEKRDRPPISTSLLLQFFFLGLIGSLQSTAILILQNGASTLEKERWYG</sequence>
<keyword evidence="6" id="KW-1185">Reference proteome</keyword>
<keyword evidence="2 4" id="KW-1133">Transmembrane helix</keyword>
<evidence type="ECO:0000256" key="2">
    <source>
        <dbReference type="ARBA" id="ARBA00022989"/>
    </source>
</evidence>
<evidence type="ECO:0000313" key="6">
    <source>
        <dbReference type="Proteomes" id="UP000594261"/>
    </source>
</evidence>
<evidence type="ECO:0008006" key="7">
    <source>
        <dbReference type="Google" id="ProtNLM"/>
    </source>
</evidence>
<dbReference type="InParanoid" id="A0A7N2LZT7"/>
<dbReference type="EMBL" id="LRBV02000006">
    <property type="status" value="NOT_ANNOTATED_CDS"/>
    <property type="molecule type" value="Genomic_DNA"/>
</dbReference>
<accession>A0A7N2LZT7</accession>
<dbReference type="Gramene" id="QL06p034684:mrna">
    <property type="protein sequence ID" value="QL06p034684:mrna"/>
    <property type="gene ID" value="QL06p034684"/>
</dbReference>
<dbReference type="PANTHER" id="PTHR31218">
    <property type="entry name" value="WAT1-RELATED PROTEIN"/>
    <property type="match status" value="1"/>
</dbReference>
<dbReference type="InterPro" id="IPR030184">
    <property type="entry name" value="WAT1-related"/>
</dbReference>
<dbReference type="GO" id="GO:0016020">
    <property type="term" value="C:membrane"/>
    <property type="evidence" value="ECO:0007669"/>
    <property type="project" value="InterPro"/>
</dbReference>
<dbReference type="EnsemblPlants" id="QL06p034684:mrna">
    <property type="protein sequence ID" value="QL06p034684:mrna"/>
    <property type="gene ID" value="QL06p034684"/>
</dbReference>
<dbReference type="AlphaFoldDB" id="A0A7N2LZT7"/>
<evidence type="ECO:0000256" key="3">
    <source>
        <dbReference type="ARBA" id="ARBA00023136"/>
    </source>
</evidence>
<dbReference type="Proteomes" id="UP000594261">
    <property type="component" value="Chromosome 6"/>
</dbReference>
<keyword evidence="1 4" id="KW-0812">Transmembrane</keyword>
<proteinExistence type="predicted"/>
<reference evidence="5 6" key="1">
    <citation type="journal article" date="2016" name="G3 (Bethesda)">
        <title>First Draft Assembly and Annotation of the Genome of a California Endemic Oak Quercus lobata Nee (Fagaceae).</title>
        <authorList>
            <person name="Sork V.L."/>
            <person name="Fitz-Gibbon S.T."/>
            <person name="Puiu D."/>
            <person name="Crepeau M."/>
            <person name="Gugger P.F."/>
            <person name="Sherman R."/>
            <person name="Stevens K."/>
            <person name="Langley C.H."/>
            <person name="Pellegrini M."/>
            <person name="Salzberg S.L."/>
        </authorList>
    </citation>
    <scope>NUCLEOTIDE SEQUENCE [LARGE SCALE GENOMIC DNA]</scope>
    <source>
        <strain evidence="5 6">cv. SW786</strain>
    </source>
</reference>
<reference evidence="5" key="2">
    <citation type="submission" date="2021-01" db="UniProtKB">
        <authorList>
            <consortium name="EnsemblPlants"/>
        </authorList>
    </citation>
    <scope>IDENTIFICATION</scope>
</reference>
<feature type="transmembrane region" description="Helical" evidence="4">
    <location>
        <begin position="120"/>
        <end position="141"/>
    </location>
</feature>
<organism evidence="5 6">
    <name type="scientific">Quercus lobata</name>
    <name type="common">Valley oak</name>
    <dbReference type="NCBI Taxonomy" id="97700"/>
    <lineage>
        <taxon>Eukaryota</taxon>
        <taxon>Viridiplantae</taxon>
        <taxon>Streptophyta</taxon>
        <taxon>Embryophyta</taxon>
        <taxon>Tracheophyta</taxon>
        <taxon>Spermatophyta</taxon>
        <taxon>Magnoliopsida</taxon>
        <taxon>eudicotyledons</taxon>
        <taxon>Gunneridae</taxon>
        <taxon>Pentapetalae</taxon>
        <taxon>rosids</taxon>
        <taxon>fabids</taxon>
        <taxon>Fagales</taxon>
        <taxon>Fagaceae</taxon>
        <taxon>Quercus</taxon>
    </lineage>
</organism>
<keyword evidence="3 4" id="KW-0472">Membrane</keyword>